<keyword evidence="1" id="KW-0812">Transmembrane</keyword>
<dbReference type="EMBL" id="JAOYFB010000038">
    <property type="protein sequence ID" value="KAK4026885.1"/>
    <property type="molecule type" value="Genomic_DNA"/>
</dbReference>
<feature type="transmembrane region" description="Helical" evidence="1">
    <location>
        <begin position="20"/>
        <end position="41"/>
    </location>
</feature>
<organism evidence="2 3">
    <name type="scientific">Daphnia magna</name>
    <dbReference type="NCBI Taxonomy" id="35525"/>
    <lineage>
        <taxon>Eukaryota</taxon>
        <taxon>Metazoa</taxon>
        <taxon>Ecdysozoa</taxon>
        <taxon>Arthropoda</taxon>
        <taxon>Crustacea</taxon>
        <taxon>Branchiopoda</taxon>
        <taxon>Diplostraca</taxon>
        <taxon>Cladocera</taxon>
        <taxon>Anomopoda</taxon>
        <taxon>Daphniidae</taxon>
        <taxon>Daphnia</taxon>
    </lineage>
</organism>
<evidence type="ECO:0000313" key="3">
    <source>
        <dbReference type="Proteomes" id="UP001234178"/>
    </source>
</evidence>
<evidence type="ECO:0000256" key="1">
    <source>
        <dbReference type="SAM" id="Phobius"/>
    </source>
</evidence>
<keyword evidence="3" id="KW-1185">Reference proteome</keyword>
<proteinExistence type="predicted"/>
<gene>
    <name evidence="2" type="ORF">OUZ56_015909</name>
</gene>
<accession>A0ABR0AP50</accession>
<evidence type="ECO:0000313" key="2">
    <source>
        <dbReference type="EMBL" id="KAK4026885.1"/>
    </source>
</evidence>
<keyword evidence="1" id="KW-1133">Transmembrane helix</keyword>
<sequence length="99" mass="11915">MRAPRMKKEKKNWLFHQFFYIFAYVQAVILLISLSTELLLVTQYDLYMTRRNKNRYTHEERRKQSDDRNEIVLFFSAAILGMPGAQSFSLLEDENYPTQ</sequence>
<feature type="transmembrane region" description="Helical" evidence="1">
    <location>
        <begin position="71"/>
        <end position="91"/>
    </location>
</feature>
<comment type="caution">
    <text evidence="2">The sequence shown here is derived from an EMBL/GenBank/DDBJ whole genome shotgun (WGS) entry which is preliminary data.</text>
</comment>
<reference evidence="2 3" key="1">
    <citation type="journal article" date="2023" name="Nucleic Acids Res.">
        <title>The hologenome of Daphnia magna reveals possible DNA methylation and microbiome-mediated evolution of the host genome.</title>
        <authorList>
            <person name="Chaturvedi A."/>
            <person name="Li X."/>
            <person name="Dhandapani V."/>
            <person name="Marshall H."/>
            <person name="Kissane S."/>
            <person name="Cuenca-Cambronero M."/>
            <person name="Asole G."/>
            <person name="Calvet F."/>
            <person name="Ruiz-Romero M."/>
            <person name="Marangio P."/>
            <person name="Guigo R."/>
            <person name="Rago D."/>
            <person name="Mirbahai L."/>
            <person name="Eastwood N."/>
            <person name="Colbourne J.K."/>
            <person name="Zhou J."/>
            <person name="Mallon E."/>
            <person name="Orsini L."/>
        </authorList>
    </citation>
    <scope>NUCLEOTIDE SEQUENCE [LARGE SCALE GENOMIC DNA]</scope>
    <source>
        <strain evidence="2">LRV0_1</strain>
    </source>
</reference>
<name>A0ABR0AP50_9CRUS</name>
<keyword evidence="1" id="KW-0472">Membrane</keyword>
<dbReference type="Proteomes" id="UP001234178">
    <property type="component" value="Unassembled WGS sequence"/>
</dbReference>
<protein>
    <submittedName>
        <fullName evidence="2">Uncharacterized protein</fullName>
    </submittedName>
</protein>